<dbReference type="EMBL" id="JARPUR010000007">
    <property type="protein sequence ID" value="KAK4873132.1"/>
    <property type="molecule type" value="Genomic_DNA"/>
</dbReference>
<sequence>MSTYDDIQNIEFDRPGRGKTEEQIQKHTLDLHYVDKPIEKNVYLLTCGDDIQKLSVIQALPQLIKSDPQQTYSRIIPKILEELPNSSCEFQVITSKTFKGLMEKQVPSNLFHAVLQGIESRDTIVANSWMETLIAIIPVLNQTQLKSDILPLVQKKSQLAQPLLGRIASCKMLGKIAIHQCLDADEVKREVLPLAQSLCQDCHPEVRSAICTQIPCIVQGLGTTILRGDLLASLVELGSDDNMYVRSASVSAIVHIFPYTTLDVKKTTLLPLIKQLCDKALKHDDLTATTIAKEIGKILDGLQYSLTIPECLWFLNFYKRLSTKGLNNDEFKGSDASMDVTCRQQAAVNFPPMISFVYSNIPTQIDSLYSIFKDLAGDPCFIVRKTIAGCMHEIIKLYDANSKILKSDFVRLLQDDSEEVLNSLVPHLGTTLELLCEFETLSRLNVNPATLEIGRALLKCQFELTTRNNWRLSTMFLHQFERLPNCMPSDFIHQHFTPILLTCAAKGRARPVRVQAVRTLVIFLRYNGKEMQRRWIRENTVAQLCRSDSYYTRLIYIKLCAAAMDIFSDKYFKEYFYENLLDLAVDPVANIRLCIVNMIMSLKQMLILPEDKQLNERFNTVLKRYTDDEKDRDVIKAFQLKSKEMKTYEINKEEYKKEQKRRRDEEDRINAGAKVSVLLLPKKDTSRFTLIERG</sequence>
<dbReference type="GO" id="GO:0008287">
    <property type="term" value="C:protein serine/threonine phosphatase complex"/>
    <property type="evidence" value="ECO:0007669"/>
    <property type="project" value="TreeGrafter"/>
</dbReference>
<organism evidence="3 4">
    <name type="scientific">Aquatica leii</name>
    <dbReference type="NCBI Taxonomy" id="1421715"/>
    <lineage>
        <taxon>Eukaryota</taxon>
        <taxon>Metazoa</taxon>
        <taxon>Ecdysozoa</taxon>
        <taxon>Arthropoda</taxon>
        <taxon>Hexapoda</taxon>
        <taxon>Insecta</taxon>
        <taxon>Pterygota</taxon>
        <taxon>Neoptera</taxon>
        <taxon>Endopterygota</taxon>
        <taxon>Coleoptera</taxon>
        <taxon>Polyphaga</taxon>
        <taxon>Elateriformia</taxon>
        <taxon>Elateroidea</taxon>
        <taxon>Lampyridae</taxon>
        <taxon>Luciolinae</taxon>
        <taxon>Aquatica</taxon>
    </lineage>
</organism>
<comment type="caution">
    <text evidence="3">The sequence shown here is derived from an EMBL/GenBank/DDBJ whole genome shotgun (WGS) entry which is preliminary data.</text>
</comment>
<dbReference type="PROSITE" id="PS50077">
    <property type="entry name" value="HEAT_REPEAT"/>
    <property type="match status" value="1"/>
</dbReference>
<keyword evidence="2" id="KW-0175">Coiled coil</keyword>
<feature type="repeat" description="HEAT" evidence="1">
    <location>
        <begin position="191"/>
        <end position="229"/>
    </location>
</feature>
<gene>
    <name evidence="3" type="ORF">RN001_015161</name>
</gene>
<evidence type="ECO:0000313" key="4">
    <source>
        <dbReference type="Proteomes" id="UP001353858"/>
    </source>
</evidence>
<evidence type="ECO:0000256" key="2">
    <source>
        <dbReference type="SAM" id="Coils"/>
    </source>
</evidence>
<feature type="coiled-coil region" evidence="2">
    <location>
        <begin position="638"/>
        <end position="668"/>
    </location>
</feature>
<accession>A0AAN7NYP8</accession>
<protein>
    <recommendedName>
        <fullName evidence="5">Serine/threonine-protein phosphatase 4 regulatory subunit 4</fullName>
    </recommendedName>
</protein>
<dbReference type="SUPFAM" id="SSF48371">
    <property type="entry name" value="ARM repeat"/>
    <property type="match status" value="1"/>
</dbReference>
<proteinExistence type="predicted"/>
<reference evidence="4" key="1">
    <citation type="submission" date="2023-01" db="EMBL/GenBank/DDBJ databases">
        <title>Key to firefly adult light organ development and bioluminescence: homeobox transcription factors regulate luciferase expression and transportation to peroxisome.</title>
        <authorList>
            <person name="Fu X."/>
        </authorList>
    </citation>
    <scope>NUCLEOTIDE SEQUENCE [LARGE SCALE GENOMIC DNA]</scope>
</reference>
<evidence type="ECO:0000256" key="1">
    <source>
        <dbReference type="PROSITE-ProRule" id="PRU00103"/>
    </source>
</evidence>
<evidence type="ECO:0008006" key="5">
    <source>
        <dbReference type="Google" id="ProtNLM"/>
    </source>
</evidence>
<dbReference type="PANTHER" id="PTHR21467">
    <property type="entry name" value="PROTEIN PHOSPHATASE 4 REGULATORY SUBUNIT 4 PPP4R4"/>
    <property type="match status" value="1"/>
</dbReference>
<dbReference type="PANTHER" id="PTHR21467:SF0">
    <property type="entry name" value="SERINE_THREONINE-PROTEIN PHOSPHATASE 4 REGULATORY SUBUNIT 4"/>
    <property type="match status" value="1"/>
</dbReference>
<keyword evidence="4" id="KW-1185">Reference proteome</keyword>
<dbReference type="GO" id="GO:0005829">
    <property type="term" value="C:cytosol"/>
    <property type="evidence" value="ECO:0007669"/>
    <property type="project" value="TreeGrafter"/>
</dbReference>
<dbReference type="Gene3D" id="1.25.10.10">
    <property type="entry name" value="Leucine-rich Repeat Variant"/>
    <property type="match status" value="1"/>
</dbReference>
<dbReference type="InterPro" id="IPR011989">
    <property type="entry name" value="ARM-like"/>
</dbReference>
<dbReference type="AlphaFoldDB" id="A0AAN7NYP8"/>
<dbReference type="InterPro" id="IPR039918">
    <property type="entry name" value="PPP4R4"/>
</dbReference>
<name>A0AAN7NYP8_9COLE</name>
<dbReference type="InterPro" id="IPR021133">
    <property type="entry name" value="HEAT_type_2"/>
</dbReference>
<dbReference type="Proteomes" id="UP001353858">
    <property type="component" value="Unassembled WGS sequence"/>
</dbReference>
<evidence type="ECO:0000313" key="3">
    <source>
        <dbReference type="EMBL" id="KAK4873132.1"/>
    </source>
</evidence>
<dbReference type="GO" id="GO:0019888">
    <property type="term" value="F:protein phosphatase regulator activity"/>
    <property type="evidence" value="ECO:0007669"/>
    <property type="project" value="TreeGrafter"/>
</dbReference>
<dbReference type="InterPro" id="IPR016024">
    <property type="entry name" value="ARM-type_fold"/>
</dbReference>